<evidence type="ECO:0000313" key="3">
    <source>
        <dbReference type="Proteomes" id="UP001642540"/>
    </source>
</evidence>
<comment type="caution">
    <text evidence="2">The sequence shown here is derived from an EMBL/GenBank/DDBJ whole genome shotgun (WGS) entry which is preliminary data.</text>
</comment>
<feature type="region of interest" description="Disordered" evidence="1">
    <location>
        <begin position="101"/>
        <end position="132"/>
    </location>
</feature>
<sequence>MNPYRIQKNTKKYLDAWKQFGNGTFSQNSAPLLYSGKQSFKMGAAPPNRINAEIFGEFSSIPMEELPEDIFERFQEQNEEPPLDLLNVLQGELNPNNVQLTPDCNTEVPGSARTRPSTPNVMPPPLPPKSPKQIQVSKDAVVSLQQINQTNFNKLKRKMKDSEDFDEKYHKIQKPWLEPFFWEKDCIDLIVFRSEPPTIKIKLFNSSWYGSWIIVIRRQNQGKYIK</sequence>
<keyword evidence="3" id="KW-1185">Reference proteome</keyword>
<evidence type="ECO:0000313" key="2">
    <source>
        <dbReference type="EMBL" id="CAL8130405.1"/>
    </source>
</evidence>
<dbReference type="Proteomes" id="UP001642540">
    <property type="component" value="Unassembled WGS sequence"/>
</dbReference>
<dbReference type="EMBL" id="CAXLJM020000082">
    <property type="protein sequence ID" value="CAL8130405.1"/>
    <property type="molecule type" value="Genomic_DNA"/>
</dbReference>
<accession>A0ABP1RLV8</accession>
<protein>
    <submittedName>
        <fullName evidence="2">Uncharacterized protein</fullName>
    </submittedName>
</protein>
<organism evidence="2 3">
    <name type="scientific">Orchesella dallaii</name>
    <dbReference type="NCBI Taxonomy" id="48710"/>
    <lineage>
        <taxon>Eukaryota</taxon>
        <taxon>Metazoa</taxon>
        <taxon>Ecdysozoa</taxon>
        <taxon>Arthropoda</taxon>
        <taxon>Hexapoda</taxon>
        <taxon>Collembola</taxon>
        <taxon>Entomobryomorpha</taxon>
        <taxon>Entomobryoidea</taxon>
        <taxon>Orchesellidae</taxon>
        <taxon>Orchesellinae</taxon>
        <taxon>Orchesella</taxon>
    </lineage>
</organism>
<feature type="compositionally biased region" description="Pro residues" evidence="1">
    <location>
        <begin position="121"/>
        <end position="130"/>
    </location>
</feature>
<name>A0ABP1RLV8_9HEXA</name>
<reference evidence="2 3" key="1">
    <citation type="submission" date="2024-08" db="EMBL/GenBank/DDBJ databases">
        <authorList>
            <person name="Cucini C."/>
            <person name="Frati F."/>
        </authorList>
    </citation>
    <scope>NUCLEOTIDE SEQUENCE [LARGE SCALE GENOMIC DNA]</scope>
</reference>
<proteinExistence type="predicted"/>
<gene>
    <name evidence="2" type="ORF">ODALV1_LOCUS23712</name>
</gene>
<evidence type="ECO:0000256" key="1">
    <source>
        <dbReference type="SAM" id="MobiDB-lite"/>
    </source>
</evidence>